<proteinExistence type="predicted"/>
<evidence type="ECO:0000313" key="1">
    <source>
        <dbReference type="EMBL" id="KFD68719.1"/>
    </source>
</evidence>
<sequence length="105" mass="12113">MLAYLPLLQESVCSKGKEKFNGSSIRMETHLDKLKAESSLFKKLRTDTVFTRQPHCTTSLNHSRHPYNEARKGKVQCWRNLALTFNEGVTLRTKKKSNCLTIRTD</sequence>
<name>A0A085NGX3_9BILA</name>
<dbReference type="Proteomes" id="UP000030758">
    <property type="component" value="Unassembled WGS sequence"/>
</dbReference>
<dbReference type="AlphaFoldDB" id="A0A085NGX3"/>
<gene>
    <name evidence="1" type="ORF">M514_19162</name>
</gene>
<protein>
    <submittedName>
        <fullName evidence="1">Uncharacterized protein</fullName>
    </submittedName>
</protein>
<accession>A0A085NGX3</accession>
<dbReference type="EMBL" id="KL367502">
    <property type="protein sequence ID" value="KFD68719.1"/>
    <property type="molecule type" value="Genomic_DNA"/>
</dbReference>
<reference evidence="1" key="1">
    <citation type="journal article" date="2014" name="Nat. Genet.">
        <title>Genome and transcriptome of the porcine whipworm Trichuris suis.</title>
        <authorList>
            <person name="Jex A.R."/>
            <person name="Nejsum P."/>
            <person name="Schwarz E.M."/>
            <person name="Hu L."/>
            <person name="Young N.D."/>
            <person name="Hall R.S."/>
            <person name="Korhonen P.K."/>
            <person name="Liao S."/>
            <person name="Thamsborg S."/>
            <person name="Xia J."/>
            <person name="Xu P."/>
            <person name="Wang S."/>
            <person name="Scheerlinck J.P."/>
            <person name="Hofmann A."/>
            <person name="Sternberg P.W."/>
            <person name="Wang J."/>
            <person name="Gasser R.B."/>
        </authorList>
    </citation>
    <scope>NUCLEOTIDE SEQUENCE [LARGE SCALE GENOMIC DNA]</scope>
    <source>
        <strain evidence="1">DCEP-RM93F</strain>
    </source>
</reference>
<organism evidence="1">
    <name type="scientific">Trichuris suis</name>
    <name type="common">pig whipworm</name>
    <dbReference type="NCBI Taxonomy" id="68888"/>
    <lineage>
        <taxon>Eukaryota</taxon>
        <taxon>Metazoa</taxon>
        <taxon>Ecdysozoa</taxon>
        <taxon>Nematoda</taxon>
        <taxon>Enoplea</taxon>
        <taxon>Dorylaimia</taxon>
        <taxon>Trichinellida</taxon>
        <taxon>Trichuridae</taxon>
        <taxon>Trichuris</taxon>
    </lineage>
</organism>